<feature type="region of interest" description="Disordered" evidence="1">
    <location>
        <begin position="1"/>
        <end position="52"/>
    </location>
</feature>
<feature type="compositionally biased region" description="Acidic residues" evidence="1">
    <location>
        <begin position="419"/>
        <end position="587"/>
    </location>
</feature>
<comment type="caution">
    <text evidence="3">The sequence shown here is derived from an EMBL/GenBank/DDBJ whole genome shotgun (WGS) entry which is preliminary data.</text>
</comment>
<evidence type="ECO:0000313" key="4">
    <source>
        <dbReference type="Proteomes" id="UP000011688"/>
    </source>
</evidence>
<dbReference type="InterPro" id="IPR002372">
    <property type="entry name" value="PQQ_rpt_dom"/>
</dbReference>
<dbReference type="Pfam" id="PF13360">
    <property type="entry name" value="PQQ_2"/>
    <property type="match status" value="1"/>
</dbReference>
<dbReference type="SMART" id="SM00564">
    <property type="entry name" value="PQQ"/>
    <property type="match status" value="5"/>
</dbReference>
<dbReference type="InterPro" id="IPR011047">
    <property type="entry name" value="Quinoprotein_ADH-like_sf"/>
</dbReference>
<dbReference type="EMBL" id="AOIB01000013">
    <property type="protein sequence ID" value="ELY60522.1"/>
    <property type="molecule type" value="Genomic_DNA"/>
</dbReference>
<dbReference type="AlphaFoldDB" id="L9XG02"/>
<evidence type="ECO:0000259" key="2">
    <source>
        <dbReference type="Pfam" id="PF13360"/>
    </source>
</evidence>
<dbReference type="eggNOG" id="arCOG04450">
    <property type="taxonomic scope" value="Archaea"/>
</dbReference>
<sequence length="621" mass="66812">MFGSLSTAAAEHDEDDELAEDDSEYSPVEESASWSSYAGTVGNTGAVPADGAFPEPETVAWEHDDSGHVAIADGRVYLRSENSLYALDDGDGSVVWTADDVGTEGGVRYGTPAVADETVVIGGDRLTALDADSGEVRWSQEFDTESDEAVTSPTVAFDTVFVVADEALHAFELTDGSLRWSRESIELDPPEDSDLDDSQDVAFVSTPAVSNEYVYAGVGHDDPAGVAALDVDAGETQWAHAIEEETRRYAESFNRDILATENRVYTRGGDVDQGLQYPVLDSRTGEEVTRENASRTRPAATDEVRVATGRSGFSVENHETDEGWSKGGDADGWSHTDAWGQPAIAGEILVIPYQVNAPEGDENDGIYGFELEDGTERWQFTHADVDGTDVWNTHGFVVSGESIYVTGGDQLQVLRPEDQEQQEESDEEDEEQQEESDEEDEEQDQEEGGEEDEEQDQEEGGEEDEEQEADDQPEDSDSEDESSDEEPSEGDEADDGVDETPGDDTAEDADDDASDAESTEGADDADTGDADDTDEADEDDTDEADEEEDDTGTDDGGAEADEGDEDVDEGDDTAGDTDDSDDTDDADGVPGFTTGAGILGGALGLEWMRRQARTDKSDEKQ</sequence>
<dbReference type="InterPro" id="IPR015943">
    <property type="entry name" value="WD40/YVTN_repeat-like_dom_sf"/>
</dbReference>
<evidence type="ECO:0000256" key="1">
    <source>
        <dbReference type="SAM" id="MobiDB-lite"/>
    </source>
</evidence>
<feature type="compositionally biased region" description="Polar residues" evidence="1">
    <location>
        <begin position="32"/>
        <end position="43"/>
    </location>
</feature>
<accession>L9XG02</accession>
<proteinExistence type="predicted"/>
<feature type="domain" description="Pyrrolo-quinoline quinone repeat" evidence="2">
    <location>
        <begin position="81"/>
        <end position="303"/>
    </location>
</feature>
<dbReference type="PANTHER" id="PTHR34512">
    <property type="entry name" value="CELL SURFACE PROTEIN"/>
    <property type="match status" value="1"/>
</dbReference>
<feature type="compositionally biased region" description="Acidic residues" evidence="1">
    <location>
        <begin position="12"/>
        <end position="24"/>
    </location>
</feature>
<dbReference type="Proteomes" id="UP000011688">
    <property type="component" value="Unassembled WGS sequence"/>
</dbReference>
<organism evidence="3 4">
    <name type="scientific">Natronococcus amylolyticus DSM 10524</name>
    <dbReference type="NCBI Taxonomy" id="1227497"/>
    <lineage>
        <taxon>Archaea</taxon>
        <taxon>Methanobacteriati</taxon>
        <taxon>Methanobacteriota</taxon>
        <taxon>Stenosarchaea group</taxon>
        <taxon>Halobacteria</taxon>
        <taxon>Halobacteriales</taxon>
        <taxon>Natrialbaceae</taxon>
        <taxon>Natronococcus</taxon>
    </lineage>
</organism>
<dbReference type="STRING" id="1227497.C491_04470"/>
<name>L9XG02_9EURY</name>
<dbReference type="eggNOG" id="arCOG02556">
    <property type="taxonomic scope" value="Archaea"/>
</dbReference>
<dbReference type="InterPro" id="IPR018391">
    <property type="entry name" value="PQQ_b-propeller_rpt"/>
</dbReference>
<dbReference type="SUPFAM" id="SSF50998">
    <property type="entry name" value="Quinoprotein alcohol dehydrogenase-like"/>
    <property type="match status" value="1"/>
</dbReference>
<feature type="region of interest" description="Disordered" evidence="1">
    <location>
        <begin position="284"/>
        <end position="305"/>
    </location>
</feature>
<reference evidence="3 4" key="1">
    <citation type="journal article" date="2014" name="PLoS Genet.">
        <title>Phylogenetically driven sequencing of extremely halophilic archaea reveals strategies for static and dynamic osmo-response.</title>
        <authorList>
            <person name="Becker E.A."/>
            <person name="Seitzer P.M."/>
            <person name="Tritt A."/>
            <person name="Larsen D."/>
            <person name="Krusor M."/>
            <person name="Yao A.I."/>
            <person name="Wu D."/>
            <person name="Madern D."/>
            <person name="Eisen J.A."/>
            <person name="Darling A.E."/>
            <person name="Facciotti M.T."/>
        </authorList>
    </citation>
    <scope>NUCLEOTIDE SEQUENCE [LARGE SCALE GENOMIC DNA]</scope>
    <source>
        <strain evidence="3 4">DSM 10524</strain>
    </source>
</reference>
<dbReference type="Gene3D" id="2.130.10.10">
    <property type="entry name" value="YVTN repeat-like/Quinoprotein amine dehydrogenase"/>
    <property type="match status" value="2"/>
</dbReference>
<protein>
    <submittedName>
        <fullName evidence="3">Pyrrolo-quinoline quinone</fullName>
    </submittedName>
</protein>
<evidence type="ECO:0000313" key="3">
    <source>
        <dbReference type="EMBL" id="ELY60522.1"/>
    </source>
</evidence>
<dbReference type="PANTHER" id="PTHR34512:SF30">
    <property type="entry name" value="OUTER MEMBRANE PROTEIN ASSEMBLY FACTOR BAMB"/>
    <property type="match status" value="1"/>
</dbReference>
<gene>
    <name evidence="3" type="ORF">C491_04470</name>
</gene>
<feature type="region of interest" description="Disordered" evidence="1">
    <location>
        <begin position="416"/>
        <end position="604"/>
    </location>
</feature>
<dbReference type="PATRIC" id="fig|1227497.3.peg.922"/>
<keyword evidence="4" id="KW-1185">Reference proteome</keyword>